<dbReference type="EMBL" id="JAAAWP010000003">
    <property type="protein sequence ID" value="NDW21371.1"/>
    <property type="molecule type" value="Genomic_DNA"/>
</dbReference>
<dbReference type="RefSeq" id="WP_163111325.1">
    <property type="nucleotide sequence ID" value="NZ_JAAAWP010000003.1"/>
</dbReference>
<proteinExistence type="predicted"/>
<sequence length="153" mass="17402">MNSQHLCPVYRKWLQLNPTDARKHRLMLQDRVQQAHLLGQHEKACVLGYQSLETAKVVITSLQNVTSHRDSAVQDDIIAYATMAMYLSAILHHQHRQKDAQQVLQDCQQQLLAILPLHATNTHILGVLKTVLSTLEQGSVISPLTREVSRYIH</sequence>
<evidence type="ECO:0000313" key="2">
    <source>
        <dbReference type="Proteomes" id="UP000478837"/>
    </source>
</evidence>
<dbReference type="Proteomes" id="UP000478837">
    <property type="component" value="Unassembled WGS sequence"/>
</dbReference>
<protein>
    <submittedName>
        <fullName evidence="1">Uncharacterized protein</fullName>
    </submittedName>
</protein>
<reference evidence="1 2" key="1">
    <citation type="submission" date="2020-01" db="EMBL/GenBank/DDBJ databases">
        <title>Genomes of bacteria type strains.</title>
        <authorList>
            <person name="Chen J."/>
            <person name="Zhu S."/>
            <person name="Yang J."/>
        </authorList>
    </citation>
    <scope>NUCLEOTIDE SEQUENCE [LARGE SCALE GENOMIC DNA]</scope>
    <source>
        <strain evidence="1 2">LMG 22958</strain>
    </source>
</reference>
<organism evidence="1 2">
    <name type="scientific">Alteromonas hispanica</name>
    <dbReference type="NCBI Taxonomy" id="315421"/>
    <lineage>
        <taxon>Bacteria</taxon>
        <taxon>Pseudomonadati</taxon>
        <taxon>Pseudomonadota</taxon>
        <taxon>Gammaproteobacteria</taxon>
        <taxon>Alteromonadales</taxon>
        <taxon>Alteromonadaceae</taxon>
        <taxon>Alteromonas/Salinimonas group</taxon>
        <taxon>Alteromonas</taxon>
    </lineage>
</organism>
<dbReference type="AlphaFoldDB" id="A0A6L9MU54"/>
<keyword evidence="2" id="KW-1185">Reference proteome</keyword>
<name>A0A6L9MU54_9ALTE</name>
<comment type="caution">
    <text evidence="1">The sequence shown here is derived from an EMBL/GenBank/DDBJ whole genome shotgun (WGS) entry which is preliminary data.</text>
</comment>
<gene>
    <name evidence="1" type="ORF">GTW09_07555</name>
</gene>
<accession>A0A6L9MU54</accession>
<evidence type="ECO:0000313" key="1">
    <source>
        <dbReference type="EMBL" id="NDW21371.1"/>
    </source>
</evidence>